<dbReference type="AlphaFoldDB" id="A0AAW9R129"/>
<comment type="caution">
    <text evidence="1">The sequence shown here is derived from an EMBL/GenBank/DDBJ whole genome shotgun (WGS) entry which is preliminary data.</text>
</comment>
<protein>
    <submittedName>
        <fullName evidence="1">Type II toxin-antitoxin system VapB family antitoxin</fullName>
    </submittedName>
</protein>
<keyword evidence="2" id="KW-1185">Reference proteome</keyword>
<accession>A0AAW9R129</accession>
<sequence>MNMNIQVQIDEALLREALDLGKQEDPKILIEEALREYIQRRERSNILELFGSIDYDESYDYKEQRKLS</sequence>
<organism evidence="1 2">
    <name type="scientific">Pannus brasiliensis CCIBt3594</name>
    <dbReference type="NCBI Taxonomy" id="1427578"/>
    <lineage>
        <taxon>Bacteria</taxon>
        <taxon>Bacillati</taxon>
        <taxon>Cyanobacteriota</taxon>
        <taxon>Cyanophyceae</taxon>
        <taxon>Oscillatoriophycideae</taxon>
        <taxon>Chroococcales</taxon>
        <taxon>Microcystaceae</taxon>
        <taxon>Pannus</taxon>
    </lineage>
</organism>
<gene>
    <name evidence="1" type="ORF">V0288_20320</name>
</gene>
<name>A0AAW9R129_9CHRO</name>
<reference evidence="1 2" key="1">
    <citation type="submission" date="2024-01" db="EMBL/GenBank/DDBJ databases">
        <title>Genomic insights into the taxonomy and metabolism of the cyanobacterium Pannus brasiliensis CCIBt3594.</title>
        <authorList>
            <person name="Machado M."/>
            <person name="Botero N.B."/>
            <person name="Andreote A.P.D."/>
            <person name="Feitosa A.M.T."/>
            <person name="Popin R."/>
            <person name="Sivonen K."/>
            <person name="Fiore M.F."/>
        </authorList>
    </citation>
    <scope>NUCLEOTIDE SEQUENCE [LARGE SCALE GENOMIC DNA]</scope>
    <source>
        <strain evidence="1 2">CCIBt3594</strain>
    </source>
</reference>
<dbReference type="EMBL" id="JBAFSM010000050">
    <property type="protein sequence ID" value="MEG3439484.1"/>
    <property type="molecule type" value="Genomic_DNA"/>
</dbReference>
<evidence type="ECO:0000313" key="1">
    <source>
        <dbReference type="EMBL" id="MEG3439484.1"/>
    </source>
</evidence>
<dbReference type="Pfam" id="PF09957">
    <property type="entry name" value="VapB_antitoxin"/>
    <property type="match status" value="1"/>
</dbReference>
<evidence type="ECO:0000313" key="2">
    <source>
        <dbReference type="Proteomes" id="UP001328733"/>
    </source>
</evidence>
<dbReference type="Proteomes" id="UP001328733">
    <property type="component" value="Unassembled WGS sequence"/>
</dbReference>
<proteinExistence type="predicted"/>
<dbReference type="RefSeq" id="WP_332866969.1">
    <property type="nucleotide sequence ID" value="NZ_JBAFSM010000050.1"/>
</dbReference>
<dbReference type="InterPro" id="IPR019239">
    <property type="entry name" value="VapB_antitoxin"/>
</dbReference>